<feature type="binding site" evidence="1">
    <location>
        <position position="327"/>
    </location>
    <ligand>
        <name>Zn(2+)</name>
        <dbReference type="ChEBI" id="CHEBI:29105"/>
    </ligand>
</feature>
<evidence type="ECO:0000259" key="2">
    <source>
        <dbReference type="Pfam" id="PF09940"/>
    </source>
</evidence>
<dbReference type="SUPFAM" id="SSF53187">
    <property type="entry name" value="Zn-dependent exopeptidases"/>
    <property type="match status" value="1"/>
</dbReference>
<dbReference type="PIRSF" id="PIRSF015244">
    <property type="entry name" value="UCP015244"/>
    <property type="match status" value="1"/>
</dbReference>
<comment type="cofactor">
    <cofactor evidence="1">
        <name>Zn(2+)</name>
        <dbReference type="ChEBI" id="CHEBI:29105"/>
    </cofactor>
    <text evidence="1">Binds 1 zinc ion per subunit.</text>
</comment>
<dbReference type="Gene3D" id="1.10.10.10">
    <property type="entry name" value="Winged helix-like DNA-binding domain superfamily/Winged helix DNA-binding domain"/>
    <property type="match status" value="1"/>
</dbReference>
<dbReference type="InterPro" id="IPR032589">
    <property type="entry name" value="DUF4910"/>
</dbReference>
<evidence type="ECO:0000256" key="1">
    <source>
        <dbReference type="PIRSR" id="PIRSR015244-50"/>
    </source>
</evidence>
<dbReference type="GO" id="GO:0046872">
    <property type="term" value="F:metal ion binding"/>
    <property type="evidence" value="ECO:0007669"/>
    <property type="project" value="UniProtKB-KW"/>
</dbReference>
<proteinExistence type="predicted"/>
<dbReference type="EMBL" id="JAAEDL010000001">
    <property type="protein sequence ID" value="MBR0679055.1"/>
    <property type="molecule type" value="Genomic_DNA"/>
</dbReference>
<dbReference type="InterPro" id="IPR012353">
    <property type="entry name" value="UCP015244"/>
</dbReference>
<evidence type="ECO:0000259" key="4">
    <source>
        <dbReference type="Pfam" id="PF16254"/>
    </source>
</evidence>
<reference evidence="5" key="1">
    <citation type="submission" date="2020-01" db="EMBL/GenBank/DDBJ databases">
        <authorList>
            <person name="Rat A."/>
        </authorList>
    </citation>
    <scope>NUCLEOTIDE SEQUENCE</scope>
    <source>
        <strain evidence="5">LMG 31228</strain>
    </source>
</reference>
<dbReference type="InterPro" id="IPR032622">
    <property type="entry name" value="UCP01524_HTH"/>
</dbReference>
<feature type="domain" description="DUF4910" evidence="4">
    <location>
        <begin position="21"/>
        <end position="358"/>
    </location>
</feature>
<evidence type="ECO:0000313" key="6">
    <source>
        <dbReference type="Proteomes" id="UP001138709"/>
    </source>
</evidence>
<feature type="domain" description="DUF2172" evidence="2">
    <location>
        <begin position="71"/>
        <end position="162"/>
    </location>
</feature>
<accession>A0A9X9X5R9</accession>
<feature type="domain" description="UCP01524 winged helix-turn-helix" evidence="3">
    <location>
        <begin position="360"/>
        <end position="435"/>
    </location>
</feature>
<comment type="caution">
    <text evidence="5">The sequence shown here is derived from an EMBL/GenBank/DDBJ whole genome shotgun (WGS) entry which is preliminary data.</text>
</comment>
<dbReference type="Pfam" id="PF09940">
    <property type="entry name" value="DUF2172"/>
    <property type="match status" value="1"/>
</dbReference>
<name>A0A9X9X5R9_9PROT</name>
<evidence type="ECO:0000313" key="5">
    <source>
        <dbReference type="EMBL" id="MBR0679055.1"/>
    </source>
</evidence>
<organism evidence="5 6">
    <name type="scientific">Neoroseomonas eburnea</name>
    <dbReference type="NCBI Taxonomy" id="1346889"/>
    <lineage>
        <taxon>Bacteria</taxon>
        <taxon>Pseudomonadati</taxon>
        <taxon>Pseudomonadota</taxon>
        <taxon>Alphaproteobacteria</taxon>
        <taxon>Acetobacterales</taxon>
        <taxon>Acetobacteraceae</taxon>
        <taxon>Neoroseomonas</taxon>
    </lineage>
</organism>
<reference evidence="5" key="2">
    <citation type="journal article" date="2021" name="Syst. Appl. Microbiol.">
        <title>Roseomonas hellenica sp. nov., isolated from roots of wild-growing Alkanna tinctoria.</title>
        <authorList>
            <person name="Rat A."/>
            <person name="Naranjo H.D."/>
            <person name="Lebbe L."/>
            <person name="Cnockaert M."/>
            <person name="Krigas N."/>
            <person name="Grigoriadou K."/>
            <person name="Maloupa E."/>
            <person name="Willems A."/>
        </authorList>
    </citation>
    <scope>NUCLEOTIDE SEQUENCE</scope>
    <source>
        <strain evidence="5">LMG 31228</strain>
    </source>
</reference>
<dbReference type="AlphaFoldDB" id="A0A9X9X5R9"/>
<feature type="binding site" evidence="1">
    <location>
        <position position="191"/>
    </location>
    <ligand>
        <name>Zn(2+)</name>
        <dbReference type="ChEBI" id="CHEBI:29105"/>
    </ligand>
</feature>
<gene>
    <name evidence="5" type="ORF">GXW74_01025</name>
</gene>
<dbReference type="InterPro" id="IPR032610">
    <property type="entry name" value="DUF2172"/>
</dbReference>
<keyword evidence="1" id="KW-0862">Zinc</keyword>
<dbReference type="Gene3D" id="3.50.30.90">
    <property type="match status" value="1"/>
</dbReference>
<dbReference type="Gene3D" id="3.40.630.10">
    <property type="entry name" value="Zn peptidases"/>
    <property type="match status" value="1"/>
</dbReference>
<evidence type="ECO:0000259" key="3">
    <source>
        <dbReference type="Pfam" id="PF16221"/>
    </source>
</evidence>
<keyword evidence="6" id="KW-1185">Reference proteome</keyword>
<feature type="binding site" evidence="1">
    <location>
        <position position="197"/>
    </location>
    <ligand>
        <name>Zn(2+)</name>
        <dbReference type="ChEBI" id="CHEBI:29105"/>
    </ligand>
</feature>
<protein>
    <submittedName>
        <fullName evidence="5">DUF4910 domain-containing protein</fullName>
    </submittedName>
</protein>
<keyword evidence="1" id="KW-0479">Metal-binding</keyword>
<sequence>MTDRACASASPAAEALGAALHALVAELFPICRSITGDGVRRSLAILSRHLPLDIHEVPSGTQVFDWTVPREWRIRDAFIEDALGRRVLSLRDSTLHVVSYSGPVDAVLPLHELRRHIHTLPDQPGLIPYRTSYYAENWGFCMSHDALEALPEGAYHARIDSELVDGSLTYGEHLHIGATEEEVLLSAHSCHPSLANDNCSGMAVLARLAERMAGRRTRFSYRFLFAPGTIGAITWLARNRERTDRIRHGLVIAGVGDCGAPTYKRSRRGDAGIDVAMAHVLRHLAPDAQVRDFSPYGYDERQYCSPGFDLPVGMLQRSPFGEFPEYHTSADNLDFVRPEMLAHSLELIEAAIEVIEKDRCLRNALPFCEPQLGRRGLYGALGGDANAAKRNLAMLWLLNQSDGSRSLLDIADRARLPFGTIAATAEVLEREGLLVPA</sequence>
<dbReference type="Pfam" id="PF16221">
    <property type="entry name" value="HTH_47"/>
    <property type="match status" value="1"/>
</dbReference>
<dbReference type="Proteomes" id="UP001138709">
    <property type="component" value="Unassembled WGS sequence"/>
</dbReference>
<dbReference type="Pfam" id="PF16254">
    <property type="entry name" value="DUF4910"/>
    <property type="match status" value="1"/>
</dbReference>
<dbReference type="InterPro" id="IPR036388">
    <property type="entry name" value="WH-like_DNA-bd_sf"/>
</dbReference>
<dbReference type="RefSeq" id="WP_246522709.1">
    <property type="nucleotide sequence ID" value="NZ_JAAEDL010000001.1"/>
</dbReference>